<dbReference type="GeneID" id="25277530"/>
<reference evidence="12 13" key="1">
    <citation type="submission" date="2013-03" db="EMBL/GenBank/DDBJ databases">
        <title>The Genome Sequence of Exophiala aquamarina CBS 119918.</title>
        <authorList>
            <consortium name="The Broad Institute Genomics Platform"/>
            <person name="Cuomo C."/>
            <person name="de Hoog S."/>
            <person name="Gorbushina A."/>
            <person name="Walker B."/>
            <person name="Young S.K."/>
            <person name="Zeng Q."/>
            <person name="Gargeya S."/>
            <person name="Fitzgerald M."/>
            <person name="Haas B."/>
            <person name="Abouelleil A."/>
            <person name="Allen A.W."/>
            <person name="Alvarado L."/>
            <person name="Arachchi H.M."/>
            <person name="Berlin A.M."/>
            <person name="Chapman S.B."/>
            <person name="Gainer-Dewar J."/>
            <person name="Goldberg J."/>
            <person name="Griggs A."/>
            <person name="Gujja S."/>
            <person name="Hansen M."/>
            <person name="Howarth C."/>
            <person name="Imamovic A."/>
            <person name="Ireland A."/>
            <person name="Larimer J."/>
            <person name="McCowan C."/>
            <person name="Murphy C."/>
            <person name="Pearson M."/>
            <person name="Poon T.W."/>
            <person name="Priest M."/>
            <person name="Roberts A."/>
            <person name="Saif S."/>
            <person name="Shea T."/>
            <person name="Sisk P."/>
            <person name="Sykes S."/>
            <person name="Wortman J."/>
            <person name="Nusbaum C."/>
            <person name="Birren B."/>
        </authorList>
    </citation>
    <scope>NUCLEOTIDE SEQUENCE [LARGE SCALE GENOMIC DNA]</scope>
    <source>
        <strain evidence="12 13">CBS 119918</strain>
    </source>
</reference>
<feature type="domain" description="Ketoreductase" evidence="11">
    <location>
        <begin position="298"/>
        <end position="485"/>
    </location>
</feature>
<comment type="pathway">
    <text evidence="2">Lipid metabolism; fatty acid beta-oxidation.</text>
</comment>
<dbReference type="InterPro" id="IPR002347">
    <property type="entry name" value="SDR_fam"/>
</dbReference>
<evidence type="ECO:0000256" key="6">
    <source>
        <dbReference type="ARBA" id="ARBA00023002"/>
    </source>
</evidence>
<proteinExistence type="inferred from homology"/>
<evidence type="ECO:0000256" key="1">
    <source>
        <dbReference type="ARBA" id="ARBA00004275"/>
    </source>
</evidence>
<dbReference type="Pfam" id="PF01575">
    <property type="entry name" value="MaoC_dehydratas"/>
    <property type="match status" value="1"/>
</dbReference>
<name>A0A072PLP4_9EURO</name>
<dbReference type="UniPathway" id="UPA00659"/>
<dbReference type="PRINTS" id="PR00080">
    <property type="entry name" value="SDRFAMILY"/>
</dbReference>
<dbReference type="Proteomes" id="UP000027920">
    <property type="component" value="Unassembled WGS sequence"/>
</dbReference>
<evidence type="ECO:0000256" key="2">
    <source>
        <dbReference type="ARBA" id="ARBA00005005"/>
    </source>
</evidence>
<evidence type="ECO:0000256" key="9">
    <source>
        <dbReference type="ARBA" id="ARBA00023239"/>
    </source>
</evidence>
<dbReference type="CDD" id="cd03448">
    <property type="entry name" value="HDE_HSD"/>
    <property type="match status" value="1"/>
</dbReference>
<dbReference type="InterPro" id="IPR054357">
    <property type="entry name" value="MFE-2_N"/>
</dbReference>
<dbReference type="GO" id="GO:0004300">
    <property type="term" value="F:enoyl-CoA hydratase activity"/>
    <property type="evidence" value="ECO:0007669"/>
    <property type="project" value="UniProtKB-ARBA"/>
</dbReference>
<dbReference type="InterPro" id="IPR029069">
    <property type="entry name" value="HotDog_dom_sf"/>
</dbReference>
<feature type="region of interest" description="Disordered" evidence="10">
    <location>
        <begin position="730"/>
        <end position="757"/>
    </location>
</feature>
<dbReference type="FunFam" id="3.40.50.720:FF:000084">
    <property type="entry name" value="Short-chain dehydrogenase reductase"/>
    <property type="match status" value="1"/>
</dbReference>
<dbReference type="SMART" id="SM00822">
    <property type="entry name" value="PKS_KR"/>
    <property type="match status" value="1"/>
</dbReference>
<keyword evidence="4" id="KW-0276">Fatty acid metabolism</keyword>
<dbReference type="VEuPathDB" id="FungiDB:A1O9_02588"/>
<evidence type="ECO:0000256" key="3">
    <source>
        <dbReference type="ARBA" id="ARBA00006484"/>
    </source>
</evidence>
<keyword evidence="8" id="KW-0576">Peroxisome</keyword>
<evidence type="ECO:0000256" key="4">
    <source>
        <dbReference type="ARBA" id="ARBA00022832"/>
    </source>
</evidence>
<dbReference type="EMBL" id="AMGV01000002">
    <property type="protein sequence ID" value="KEF61024.1"/>
    <property type="molecule type" value="Genomic_DNA"/>
</dbReference>
<dbReference type="PANTHER" id="PTHR45024">
    <property type="entry name" value="DEHYDROGENASES, SHORT CHAIN"/>
    <property type="match status" value="1"/>
</dbReference>
<dbReference type="GO" id="GO:0005777">
    <property type="term" value="C:peroxisome"/>
    <property type="evidence" value="ECO:0007669"/>
    <property type="project" value="UniProtKB-SubCell"/>
</dbReference>
<keyword evidence="7" id="KW-0443">Lipid metabolism</keyword>
<dbReference type="SUPFAM" id="SSF51735">
    <property type="entry name" value="NAD(P)-binding Rossmann-fold domains"/>
    <property type="match status" value="2"/>
</dbReference>
<dbReference type="Pfam" id="PF22622">
    <property type="entry name" value="MFE-2_hydrat-2_N"/>
    <property type="match status" value="1"/>
</dbReference>
<protein>
    <recommendedName>
        <fullName evidence="11">Ketoreductase domain-containing protein</fullName>
    </recommendedName>
</protein>
<dbReference type="HOGENOM" id="CLU_010194_18_0_1"/>
<dbReference type="Gene3D" id="3.40.50.720">
    <property type="entry name" value="NAD(P)-binding Rossmann-like Domain"/>
    <property type="match status" value="2"/>
</dbReference>
<keyword evidence="13" id="KW-1185">Reference proteome</keyword>
<dbReference type="STRING" id="1182545.A0A072PLP4"/>
<dbReference type="GO" id="GO:0016491">
    <property type="term" value="F:oxidoreductase activity"/>
    <property type="evidence" value="ECO:0007669"/>
    <property type="project" value="UniProtKB-KW"/>
</dbReference>
<evidence type="ECO:0000313" key="13">
    <source>
        <dbReference type="Proteomes" id="UP000027920"/>
    </source>
</evidence>
<evidence type="ECO:0000256" key="7">
    <source>
        <dbReference type="ARBA" id="ARBA00023098"/>
    </source>
</evidence>
<evidence type="ECO:0000259" key="11">
    <source>
        <dbReference type="SMART" id="SM00822"/>
    </source>
</evidence>
<dbReference type="InterPro" id="IPR002539">
    <property type="entry name" value="MaoC-like_dom"/>
</dbReference>
<keyword evidence="6" id="KW-0560">Oxidoreductase</keyword>
<comment type="similarity">
    <text evidence="3">Belongs to the short-chain dehydrogenases/reductases (SDR) family.</text>
</comment>
<dbReference type="SUPFAM" id="SSF54637">
    <property type="entry name" value="Thioesterase/thiol ester dehydrase-isomerase"/>
    <property type="match status" value="2"/>
</dbReference>
<dbReference type="Gene3D" id="3.10.129.10">
    <property type="entry name" value="Hotdog Thioesterase"/>
    <property type="match status" value="1"/>
</dbReference>
<dbReference type="RefSeq" id="XP_013263614.1">
    <property type="nucleotide sequence ID" value="XM_013408160.1"/>
</dbReference>
<evidence type="ECO:0000256" key="5">
    <source>
        <dbReference type="ARBA" id="ARBA00022857"/>
    </source>
</evidence>
<evidence type="ECO:0000256" key="8">
    <source>
        <dbReference type="ARBA" id="ARBA00023140"/>
    </source>
</evidence>
<dbReference type="AlphaFoldDB" id="A0A072PLP4"/>
<dbReference type="InterPro" id="IPR057326">
    <property type="entry name" value="KR_dom"/>
</dbReference>
<dbReference type="PRINTS" id="PR00081">
    <property type="entry name" value="GDHRDH"/>
</dbReference>
<dbReference type="GO" id="GO:0006635">
    <property type="term" value="P:fatty acid beta-oxidation"/>
    <property type="evidence" value="ECO:0007669"/>
    <property type="project" value="UniProtKB-UniPathway"/>
</dbReference>
<dbReference type="Pfam" id="PF00106">
    <property type="entry name" value="adh_short"/>
    <property type="match status" value="2"/>
</dbReference>
<dbReference type="InterPro" id="IPR036291">
    <property type="entry name" value="NAD(P)-bd_dom_sf"/>
</dbReference>
<keyword evidence="5" id="KW-0521">NADP</keyword>
<accession>A0A072PLP4</accession>
<keyword evidence="9" id="KW-0456">Lyase</keyword>
<organism evidence="12 13">
    <name type="scientific">Exophiala aquamarina CBS 119918</name>
    <dbReference type="NCBI Taxonomy" id="1182545"/>
    <lineage>
        <taxon>Eukaryota</taxon>
        <taxon>Fungi</taxon>
        <taxon>Dikarya</taxon>
        <taxon>Ascomycota</taxon>
        <taxon>Pezizomycotina</taxon>
        <taxon>Eurotiomycetes</taxon>
        <taxon>Chaetothyriomycetidae</taxon>
        <taxon>Chaetothyriales</taxon>
        <taxon>Herpotrichiellaceae</taxon>
        <taxon>Exophiala</taxon>
    </lineage>
</organism>
<gene>
    <name evidence="12" type="ORF">A1O9_02588</name>
</gene>
<comment type="subcellular location">
    <subcellularLocation>
        <location evidence="1">Peroxisome</location>
    </subcellularLocation>
</comment>
<comment type="caution">
    <text evidence="12">The sequence shown here is derived from an EMBL/GenBank/DDBJ whole genome shotgun (WGS) entry which is preliminary data.</text>
</comment>
<evidence type="ECO:0000313" key="12">
    <source>
        <dbReference type="EMBL" id="KEF61024.1"/>
    </source>
</evidence>
<dbReference type="InterPro" id="IPR051687">
    <property type="entry name" value="Peroxisomal_Beta-Oxidation"/>
</dbReference>
<dbReference type="PANTHER" id="PTHR45024:SF2">
    <property type="entry name" value="SCP2 DOMAIN-CONTAINING PROTEIN"/>
    <property type="match status" value="1"/>
</dbReference>
<dbReference type="OrthoDB" id="3592703at2759"/>
<evidence type="ECO:0000256" key="10">
    <source>
        <dbReference type="SAM" id="MobiDB-lite"/>
    </source>
</evidence>
<sequence>MALRFDNQTVVVTGVSNGLGHLYPTYFASRGANVVVHDHRNKGLVDAVINSIEGVGGRAVADYSLPENGGKVIENAIRKFGRVDILINNSGCLSNPIWSETNQDDWDTLLRDNFKLLYKCTHAAWPYFKKQKYGRVICTASTEEGASENSILQDTTKFGQLGFIQTIAREGAKYNVLASTLALPRIPSDESKSASSVRKGVLCSLSTLVHRSNQSETGHLYEVHGTRCRKLRWQRAAGTWLNPDSGMSSGSILSRWQDVNDFSKPEYPSSSRDFQQVVATTRNLPPNSPGKNITFDGKVVLITGAGSGLGRAYALYFGMLGARIILNDLKEPSSVAAEIRSTGGEAHTVTCSVSEGSRIVAEAIQAYGRLDVIVNNAGIVQDKSIANMTDDLWDSILDVHLNGMFKVTKAAWEHFIRQGYGRVINISSTSGIYGNFGQSNYSLAKCAIVGFSQALAREGAQHNILVNAVAPVASTPGLAGAIEGSSTAILPQYSAPFVALMCSDSVSYPSTGGVFEIGGGWHARTRLEANKGIDWQDNDWSASESTGTAMQTLSKFNDDDAHLYPEDEGNALQIINQHAQELITLSRIEKVKQAQPEGSHFSYTKKDAILYNLTVGARRWELPLVYERDKDFQVLPTFGTIPWFGAKLPFTFGGILPGWNPLKLLHGEIYLEIRKYPIPPECQLITYPRLLHVVDKKKAAIVTVSYTTRDRVTGEDIFYNESSSYIRDAGNFGGPSDAPRKGNSVALSNLQPSGPADFEREETTTAEQAAFYRLNGDTNDLHIDPAVAHRSGFQRPILHGLCFFGISGKHIFQRYGPYKNIRARFAGTVEPGQTLRTEAWKAVKDNVVLFQTRVVETGKLCITGGQAELRGPEANEKCRL</sequence>